<feature type="transmembrane region" description="Helical" evidence="1">
    <location>
        <begin position="6"/>
        <end position="25"/>
    </location>
</feature>
<feature type="transmembrane region" description="Helical" evidence="1">
    <location>
        <begin position="46"/>
        <end position="68"/>
    </location>
</feature>
<feature type="transmembrane region" description="Helical" evidence="1">
    <location>
        <begin position="74"/>
        <end position="96"/>
    </location>
</feature>
<evidence type="ECO:0000256" key="1">
    <source>
        <dbReference type="SAM" id="Phobius"/>
    </source>
</evidence>
<sequence length="172" mass="18422">MRVFLLTLHMIAAVFLIGPLVLVPMNGLRGIRTGDIDTVRTSARQTFLYCLLSLLVFGLGAAVITASTKVTFGTAWLTISMTLYVVAFAIILLVLVPALRHAVTLMEAGRQVDDGTGHKDFDKESNVTARAMDLQTKGKLDSVRGRATASAGVASLLFLVITILMVTQPFGA</sequence>
<evidence type="ECO:0000313" key="3">
    <source>
        <dbReference type="Proteomes" id="UP001500618"/>
    </source>
</evidence>
<gene>
    <name evidence="2" type="ORF">GCM10009765_60570</name>
</gene>
<dbReference type="EMBL" id="BAAANY010000026">
    <property type="protein sequence ID" value="GAA1703056.1"/>
    <property type="molecule type" value="Genomic_DNA"/>
</dbReference>
<keyword evidence="3" id="KW-1185">Reference proteome</keyword>
<name>A0ABN2IED7_9ACTN</name>
<evidence type="ECO:0008006" key="4">
    <source>
        <dbReference type="Google" id="ProtNLM"/>
    </source>
</evidence>
<comment type="caution">
    <text evidence="2">The sequence shown here is derived from an EMBL/GenBank/DDBJ whole genome shotgun (WGS) entry which is preliminary data.</text>
</comment>
<feature type="transmembrane region" description="Helical" evidence="1">
    <location>
        <begin position="147"/>
        <end position="166"/>
    </location>
</feature>
<protein>
    <recommendedName>
        <fullName evidence="4">DUF2269 family protein</fullName>
    </recommendedName>
</protein>
<dbReference type="Proteomes" id="UP001500618">
    <property type="component" value="Unassembled WGS sequence"/>
</dbReference>
<dbReference type="Pfam" id="PF10027">
    <property type="entry name" value="DUF2269"/>
    <property type="match status" value="1"/>
</dbReference>
<keyword evidence="1" id="KW-0472">Membrane</keyword>
<organism evidence="2 3">
    <name type="scientific">Fodinicola feengrottensis</name>
    <dbReference type="NCBI Taxonomy" id="435914"/>
    <lineage>
        <taxon>Bacteria</taxon>
        <taxon>Bacillati</taxon>
        <taxon>Actinomycetota</taxon>
        <taxon>Actinomycetes</taxon>
        <taxon>Mycobacteriales</taxon>
        <taxon>Fodinicola</taxon>
    </lineage>
</organism>
<dbReference type="RefSeq" id="WP_344313680.1">
    <property type="nucleotide sequence ID" value="NZ_BAAANY010000026.1"/>
</dbReference>
<evidence type="ECO:0000313" key="2">
    <source>
        <dbReference type="EMBL" id="GAA1703056.1"/>
    </source>
</evidence>
<dbReference type="InterPro" id="IPR018729">
    <property type="entry name" value="DUF2269_transmembrane"/>
</dbReference>
<accession>A0ABN2IED7</accession>
<proteinExistence type="predicted"/>
<reference evidence="2 3" key="1">
    <citation type="journal article" date="2019" name="Int. J. Syst. Evol. Microbiol.">
        <title>The Global Catalogue of Microorganisms (GCM) 10K type strain sequencing project: providing services to taxonomists for standard genome sequencing and annotation.</title>
        <authorList>
            <consortium name="The Broad Institute Genomics Platform"/>
            <consortium name="The Broad Institute Genome Sequencing Center for Infectious Disease"/>
            <person name="Wu L."/>
            <person name="Ma J."/>
        </authorList>
    </citation>
    <scope>NUCLEOTIDE SEQUENCE [LARGE SCALE GENOMIC DNA]</scope>
    <source>
        <strain evidence="2 3">JCM 14718</strain>
    </source>
</reference>
<keyword evidence="1" id="KW-1133">Transmembrane helix</keyword>
<keyword evidence="1" id="KW-0812">Transmembrane</keyword>